<feature type="domain" description="Histidine kinase" evidence="11">
    <location>
        <begin position="293"/>
        <end position="502"/>
    </location>
</feature>
<dbReference type="InterPro" id="IPR036097">
    <property type="entry name" value="HisK_dim/P_sf"/>
</dbReference>
<dbReference type="CDD" id="cd00075">
    <property type="entry name" value="HATPase"/>
    <property type="match status" value="1"/>
</dbReference>
<evidence type="ECO:0000256" key="3">
    <source>
        <dbReference type="ARBA" id="ARBA00012438"/>
    </source>
</evidence>
<dbReference type="RefSeq" id="WP_184269377.1">
    <property type="nucleotide sequence ID" value="NZ_JACHKY010000003.1"/>
</dbReference>
<dbReference type="PROSITE" id="PS50885">
    <property type="entry name" value="HAMP"/>
    <property type="match status" value="1"/>
</dbReference>
<evidence type="ECO:0000259" key="11">
    <source>
        <dbReference type="PROSITE" id="PS50109"/>
    </source>
</evidence>
<dbReference type="PROSITE" id="PS50109">
    <property type="entry name" value="HIS_KIN"/>
    <property type="match status" value="1"/>
</dbReference>
<accession>A0A7W7N375</accession>
<keyword evidence="8 13" id="KW-0418">Kinase</keyword>
<dbReference type="SMART" id="SM00304">
    <property type="entry name" value="HAMP"/>
    <property type="match status" value="1"/>
</dbReference>
<dbReference type="SUPFAM" id="SSF55874">
    <property type="entry name" value="ATPase domain of HSP90 chaperone/DNA topoisomerase II/histidine kinase"/>
    <property type="match status" value="1"/>
</dbReference>
<dbReference type="Proteomes" id="UP000539957">
    <property type="component" value="Unassembled WGS sequence"/>
</dbReference>
<dbReference type="PANTHER" id="PTHR44936:SF10">
    <property type="entry name" value="SENSOR PROTEIN RSTB"/>
    <property type="match status" value="1"/>
</dbReference>
<dbReference type="InterPro" id="IPR036890">
    <property type="entry name" value="HATPase_C_sf"/>
</dbReference>
<dbReference type="SMART" id="SM00388">
    <property type="entry name" value="HisKA"/>
    <property type="match status" value="1"/>
</dbReference>
<dbReference type="AlphaFoldDB" id="A0A7W7N375"/>
<dbReference type="Gene3D" id="1.10.287.130">
    <property type="match status" value="1"/>
</dbReference>
<dbReference type="SUPFAM" id="SSF158472">
    <property type="entry name" value="HAMP domain-like"/>
    <property type="match status" value="1"/>
</dbReference>
<keyword evidence="4" id="KW-1003">Cell membrane</keyword>
<dbReference type="InterPro" id="IPR005467">
    <property type="entry name" value="His_kinase_dom"/>
</dbReference>
<dbReference type="GO" id="GO:0005524">
    <property type="term" value="F:ATP binding"/>
    <property type="evidence" value="ECO:0007669"/>
    <property type="project" value="UniProtKB-KW"/>
</dbReference>
<dbReference type="GO" id="GO:0000155">
    <property type="term" value="F:phosphorelay sensor kinase activity"/>
    <property type="evidence" value="ECO:0007669"/>
    <property type="project" value="InterPro"/>
</dbReference>
<dbReference type="Pfam" id="PF02518">
    <property type="entry name" value="HATPase_c"/>
    <property type="match status" value="1"/>
</dbReference>
<dbReference type="InterPro" id="IPR003661">
    <property type="entry name" value="HisK_dim/P_dom"/>
</dbReference>
<protein>
    <recommendedName>
        <fullName evidence="3">histidine kinase</fullName>
        <ecNumber evidence="3">2.7.13.3</ecNumber>
    </recommendedName>
</protein>
<dbReference type="EMBL" id="JACHKY010000003">
    <property type="protein sequence ID" value="MBB4798140.1"/>
    <property type="molecule type" value="Genomic_DNA"/>
</dbReference>
<evidence type="ECO:0000256" key="9">
    <source>
        <dbReference type="ARBA" id="ARBA00022840"/>
    </source>
</evidence>
<evidence type="ECO:0000259" key="12">
    <source>
        <dbReference type="PROSITE" id="PS50885"/>
    </source>
</evidence>
<dbReference type="InterPro" id="IPR003594">
    <property type="entry name" value="HATPase_dom"/>
</dbReference>
<evidence type="ECO:0000313" key="14">
    <source>
        <dbReference type="Proteomes" id="UP000539957"/>
    </source>
</evidence>
<dbReference type="InterPro" id="IPR050980">
    <property type="entry name" value="2C_sensor_his_kinase"/>
</dbReference>
<feature type="transmembrane region" description="Helical" evidence="10">
    <location>
        <begin position="54"/>
        <end position="75"/>
    </location>
</feature>
<evidence type="ECO:0000256" key="6">
    <source>
        <dbReference type="ARBA" id="ARBA00022679"/>
    </source>
</evidence>
<dbReference type="InterPro" id="IPR003660">
    <property type="entry name" value="HAMP_dom"/>
</dbReference>
<dbReference type="EC" id="2.7.13.3" evidence="3"/>
<sequence length="502" mass="54887">MTERNAIETRLPTRPRDETGLIARLQAVRLPELLPPIWRERLTPRAPDGLSSRLLLLTVAFTLAVAALIIVPSAASFQERWLMDRLQAAELASVGVEALPYSAVEDSTAEQLLSIGGVQSVVVGEQGVRRLLLQAPNLPRAPDLIDLRQRNVGARLLDPWKTLFGHPDRSIRVQAKPRYRSGDFIEILAPAQPLKTELKSFLLNSLTMSLLIAVVAGGLLYAGLSFLVLAPLRRVTRAIERFAADPESPAETPSDRKDEIGRVERELARMQEEVRQSLRSRARLVALGEAVAKINHDLRNMLTSAQMASERLSSSSDPLVAKALPRLERALGRAAALARNVLEYGKSEEAAPQRQKMLLARAVAVAAEDAGLEEDGVRLVRDLPARLTVNADSDQLHRILVNLMRNARQAIESDPARDKKGRITVRAEARDGVVAVRITDDGPGIPDRLAGRLFEAFVSGRASEGTGLGLTISRELAANHGGELRLLNTSPEGTTFELRLPV</sequence>
<keyword evidence="10" id="KW-1133">Transmembrane helix</keyword>
<evidence type="ECO:0000313" key="13">
    <source>
        <dbReference type="EMBL" id="MBB4798140.1"/>
    </source>
</evidence>
<keyword evidence="5" id="KW-0597">Phosphoprotein</keyword>
<keyword evidence="10" id="KW-0472">Membrane</keyword>
<dbReference type="GO" id="GO:0005886">
    <property type="term" value="C:plasma membrane"/>
    <property type="evidence" value="ECO:0007669"/>
    <property type="project" value="UniProtKB-SubCell"/>
</dbReference>
<dbReference type="Gene3D" id="3.30.565.10">
    <property type="entry name" value="Histidine kinase-like ATPase, C-terminal domain"/>
    <property type="match status" value="1"/>
</dbReference>
<keyword evidence="7" id="KW-0547">Nucleotide-binding</keyword>
<dbReference type="InterPro" id="IPR004358">
    <property type="entry name" value="Sig_transdc_His_kin-like_C"/>
</dbReference>
<keyword evidence="14" id="KW-1185">Reference proteome</keyword>
<feature type="transmembrane region" description="Helical" evidence="10">
    <location>
        <begin position="208"/>
        <end position="232"/>
    </location>
</feature>
<gene>
    <name evidence="13" type="ORF">HNP32_001884</name>
</gene>
<evidence type="ECO:0000256" key="8">
    <source>
        <dbReference type="ARBA" id="ARBA00022777"/>
    </source>
</evidence>
<dbReference type="PRINTS" id="PR00344">
    <property type="entry name" value="BCTRLSENSOR"/>
</dbReference>
<evidence type="ECO:0000256" key="10">
    <source>
        <dbReference type="SAM" id="Phobius"/>
    </source>
</evidence>
<evidence type="ECO:0000256" key="1">
    <source>
        <dbReference type="ARBA" id="ARBA00000085"/>
    </source>
</evidence>
<evidence type="ECO:0000256" key="5">
    <source>
        <dbReference type="ARBA" id="ARBA00022553"/>
    </source>
</evidence>
<evidence type="ECO:0000256" key="4">
    <source>
        <dbReference type="ARBA" id="ARBA00022475"/>
    </source>
</evidence>
<organism evidence="13 14">
    <name type="scientific">Brevundimonas bullata</name>
    <dbReference type="NCBI Taxonomy" id="13160"/>
    <lineage>
        <taxon>Bacteria</taxon>
        <taxon>Pseudomonadati</taxon>
        <taxon>Pseudomonadota</taxon>
        <taxon>Alphaproteobacteria</taxon>
        <taxon>Caulobacterales</taxon>
        <taxon>Caulobacteraceae</taxon>
        <taxon>Brevundimonas</taxon>
    </lineage>
</organism>
<dbReference type="Pfam" id="PF00672">
    <property type="entry name" value="HAMP"/>
    <property type="match status" value="1"/>
</dbReference>
<comment type="subcellular location">
    <subcellularLocation>
        <location evidence="2">Cell membrane</location>
        <topology evidence="2">Multi-pass membrane protein</topology>
    </subcellularLocation>
</comment>
<dbReference type="SMART" id="SM00387">
    <property type="entry name" value="HATPase_c"/>
    <property type="match status" value="1"/>
</dbReference>
<evidence type="ECO:0000256" key="7">
    <source>
        <dbReference type="ARBA" id="ARBA00022741"/>
    </source>
</evidence>
<dbReference type="Pfam" id="PF00512">
    <property type="entry name" value="HisKA"/>
    <property type="match status" value="1"/>
</dbReference>
<evidence type="ECO:0000256" key="2">
    <source>
        <dbReference type="ARBA" id="ARBA00004651"/>
    </source>
</evidence>
<reference evidence="13 14" key="1">
    <citation type="submission" date="2020-08" db="EMBL/GenBank/DDBJ databases">
        <title>Functional genomics of gut bacteria from endangered species of beetles.</title>
        <authorList>
            <person name="Carlos-Shanley C."/>
        </authorList>
    </citation>
    <scope>NUCLEOTIDE SEQUENCE [LARGE SCALE GENOMIC DNA]</scope>
    <source>
        <strain evidence="13 14">S00123</strain>
    </source>
</reference>
<feature type="domain" description="HAMP" evidence="12">
    <location>
        <begin position="226"/>
        <end position="279"/>
    </location>
</feature>
<proteinExistence type="predicted"/>
<keyword evidence="10" id="KW-0812">Transmembrane</keyword>
<comment type="caution">
    <text evidence="13">The sequence shown here is derived from an EMBL/GenBank/DDBJ whole genome shotgun (WGS) entry which is preliminary data.</text>
</comment>
<dbReference type="SUPFAM" id="SSF47384">
    <property type="entry name" value="Homodimeric domain of signal transducing histidine kinase"/>
    <property type="match status" value="1"/>
</dbReference>
<comment type="catalytic activity">
    <reaction evidence="1">
        <text>ATP + protein L-histidine = ADP + protein N-phospho-L-histidine.</text>
        <dbReference type="EC" id="2.7.13.3"/>
    </reaction>
</comment>
<keyword evidence="9" id="KW-0067">ATP-binding</keyword>
<dbReference type="PANTHER" id="PTHR44936">
    <property type="entry name" value="SENSOR PROTEIN CREC"/>
    <property type="match status" value="1"/>
</dbReference>
<name>A0A7W7N375_9CAUL</name>
<keyword evidence="6" id="KW-0808">Transferase</keyword>